<accession>A0A8H5CVC9</accession>
<feature type="region of interest" description="Disordered" evidence="1">
    <location>
        <begin position="592"/>
        <end position="808"/>
    </location>
</feature>
<feature type="compositionally biased region" description="Low complexity" evidence="1">
    <location>
        <begin position="104"/>
        <end position="120"/>
    </location>
</feature>
<evidence type="ECO:0000256" key="1">
    <source>
        <dbReference type="SAM" id="MobiDB-lite"/>
    </source>
</evidence>
<feature type="compositionally biased region" description="Low complexity" evidence="1">
    <location>
        <begin position="530"/>
        <end position="542"/>
    </location>
</feature>
<reference evidence="2 3" key="1">
    <citation type="journal article" date="2020" name="ISME J.">
        <title>Uncovering the hidden diversity of litter-decomposition mechanisms in mushroom-forming fungi.</title>
        <authorList>
            <person name="Floudas D."/>
            <person name="Bentzer J."/>
            <person name="Ahren D."/>
            <person name="Johansson T."/>
            <person name="Persson P."/>
            <person name="Tunlid A."/>
        </authorList>
    </citation>
    <scope>NUCLEOTIDE SEQUENCE [LARGE SCALE GENOMIC DNA]</scope>
    <source>
        <strain evidence="2 3">CBS 146.42</strain>
    </source>
</reference>
<feature type="compositionally biased region" description="Pro residues" evidence="1">
    <location>
        <begin position="270"/>
        <end position="280"/>
    </location>
</feature>
<feature type="compositionally biased region" description="Polar residues" evidence="1">
    <location>
        <begin position="190"/>
        <end position="209"/>
    </location>
</feature>
<dbReference type="OrthoDB" id="2997660at2759"/>
<feature type="compositionally biased region" description="Basic and acidic residues" evidence="1">
    <location>
        <begin position="486"/>
        <end position="519"/>
    </location>
</feature>
<organism evidence="2 3">
    <name type="scientific">Leucocoprinus leucothites</name>
    <dbReference type="NCBI Taxonomy" id="201217"/>
    <lineage>
        <taxon>Eukaryota</taxon>
        <taxon>Fungi</taxon>
        <taxon>Dikarya</taxon>
        <taxon>Basidiomycota</taxon>
        <taxon>Agaricomycotina</taxon>
        <taxon>Agaricomycetes</taxon>
        <taxon>Agaricomycetidae</taxon>
        <taxon>Agaricales</taxon>
        <taxon>Agaricineae</taxon>
        <taxon>Agaricaceae</taxon>
        <taxon>Leucocoprinus</taxon>
    </lineage>
</organism>
<dbReference type="Proteomes" id="UP000559027">
    <property type="component" value="Unassembled WGS sequence"/>
</dbReference>
<feature type="region of interest" description="Disordered" evidence="1">
    <location>
        <begin position="469"/>
        <end position="579"/>
    </location>
</feature>
<feature type="compositionally biased region" description="Polar residues" evidence="1">
    <location>
        <begin position="86"/>
        <end position="103"/>
    </location>
</feature>
<evidence type="ECO:0000313" key="2">
    <source>
        <dbReference type="EMBL" id="KAF5347761.1"/>
    </source>
</evidence>
<feature type="compositionally biased region" description="Low complexity" evidence="1">
    <location>
        <begin position="695"/>
        <end position="724"/>
    </location>
</feature>
<sequence length="814" mass="89351">MDEDFVMDQEKIQQPSQRQGRDHEGAVGPRGQWDNATMTKPEPRLDESTPELYIPLANNPRSPSLTASTTTNANQAAKPMAKPLGRTQTLGQIGRTESFTDVFSTPGSDGSSSATASTPSMLQHRESSAVLNDDDDDYEDRNTAPGIRIDVDGDDELGDGAQPTAESQDVSMGEPQVLSEEQLVLSIRAPTSASEPSSANLTVNTSAKDNAQRFPSPVPTEPEDPDPEYISKQLAKHHIKVRDFAWCPPYTTGAPPPSVPANAANTIPNTPAPAPTPPPQHHTTSTNIRTTDVTSTNTVISHPRVPLIPFTPETFDPYKALGEFEFRLRQSPRTLAIPGKTIRRLIEIGWVTENEVESRCSADDLDGLEEFDSRNRTRLLRLTALHDQREKELGVPAPVTAPTTAENQDTPGTSLLINEGFTSTGAYPYVTLRFESVPTFAEREELANGVRPLFHTVDRVIRMAMAMERERERDRQEAEAALVKRRKEDEERDRAERERVEREVSNMSMDRDEEMREVSSGDVAGGGGTPSTAVSTPSATTGLQPPAEISPSSGAHVTANSRKRSPHQAWADDEDNMEDDIDDLEVKRLRLARSQSETWYEKERRLQQEQQEAQNASDSQPQPQSQPPLGRHDSPSPRPPAHVRPQSQSPHKGVILPSHSRNPSQSQSQHSRSHSRSQSQNQSQSSTFMPPEIQYPAPLAAYDPALYPDAASAIESQSQQSQSQGRRHPYLNNYRGDVATPPASDDEEGAEGNEDGDGKDKGQGKGKSSVMVGRGFGLTEDGEQDTDRPNALKRSPKNGVKRGLTRGRTLVQIC</sequence>
<evidence type="ECO:0000313" key="3">
    <source>
        <dbReference type="Proteomes" id="UP000559027"/>
    </source>
</evidence>
<feature type="compositionally biased region" description="Polar residues" evidence="1">
    <location>
        <begin position="281"/>
        <end position="297"/>
    </location>
</feature>
<gene>
    <name evidence="2" type="ORF">D9756_010337</name>
</gene>
<feature type="region of interest" description="Disordered" evidence="1">
    <location>
        <begin position="190"/>
        <end position="226"/>
    </location>
</feature>
<dbReference type="EMBL" id="JAACJO010000023">
    <property type="protein sequence ID" value="KAF5347761.1"/>
    <property type="molecule type" value="Genomic_DNA"/>
</dbReference>
<dbReference type="AlphaFoldDB" id="A0A8H5CVC9"/>
<feature type="region of interest" description="Disordered" evidence="1">
    <location>
        <begin position="257"/>
        <end position="297"/>
    </location>
</feature>
<feature type="compositionally biased region" description="Low complexity" evidence="1">
    <location>
        <begin position="608"/>
        <end position="623"/>
    </location>
</feature>
<keyword evidence="3" id="KW-1185">Reference proteome</keyword>
<feature type="compositionally biased region" description="Basic residues" evidence="1">
    <location>
        <begin position="794"/>
        <end position="805"/>
    </location>
</feature>
<feature type="compositionally biased region" description="Low complexity" evidence="1">
    <location>
        <begin position="66"/>
        <end position="77"/>
    </location>
</feature>
<feature type="region of interest" description="Disordered" evidence="1">
    <location>
        <begin position="1"/>
        <end position="176"/>
    </location>
</feature>
<name>A0A8H5CVC9_9AGAR</name>
<protein>
    <submittedName>
        <fullName evidence="2">Uncharacterized protein</fullName>
    </submittedName>
</protein>
<feature type="compositionally biased region" description="Polar residues" evidence="1">
    <location>
        <begin position="550"/>
        <end position="560"/>
    </location>
</feature>
<proteinExistence type="predicted"/>
<comment type="caution">
    <text evidence="2">The sequence shown here is derived from an EMBL/GenBank/DDBJ whole genome shotgun (WGS) entry which is preliminary data.</text>
</comment>
<feature type="compositionally biased region" description="Basic and acidic residues" evidence="1">
    <location>
        <begin position="469"/>
        <end position="478"/>
    </location>
</feature>
<feature type="compositionally biased region" description="Acidic residues" evidence="1">
    <location>
        <begin position="744"/>
        <end position="755"/>
    </location>
</feature>
<feature type="compositionally biased region" description="Low complexity" evidence="1">
    <location>
        <begin position="260"/>
        <end position="269"/>
    </location>
</feature>
<feature type="compositionally biased region" description="Low complexity" evidence="1">
    <location>
        <begin position="657"/>
        <end position="686"/>
    </location>
</feature>